<keyword evidence="11" id="KW-1185">Reference proteome</keyword>
<feature type="signal peptide" evidence="8">
    <location>
        <begin position="1"/>
        <end position="24"/>
    </location>
</feature>
<keyword evidence="6" id="KW-0624">Polysaccharide degradation</keyword>
<dbReference type="Pfam" id="PF00150">
    <property type="entry name" value="Cellulase"/>
    <property type="match status" value="1"/>
</dbReference>
<keyword evidence="3" id="KW-0136">Cellulose degradation</keyword>
<dbReference type="InterPro" id="IPR001547">
    <property type="entry name" value="Glyco_hydro_5"/>
</dbReference>
<evidence type="ECO:0000256" key="3">
    <source>
        <dbReference type="ARBA" id="ARBA00023001"/>
    </source>
</evidence>
<dbReference type="Gene3D" id="3.20.20.80">
    <property type="entry name" value="Glycosidases"/>
    <property type="match status" value="1"/>
</dbReference>
<evidence type="ECO:0000259" key="9">
    <source>
        <dbReference type="Pfam" id="PF00150"/>
    </source>
</evidence>
<proteinExistence type="inferred from homology"/>
<keyword evidence="8" id="KW-0732">Signal</keyword>
<evidence type="ECO:0000313" key="11">
    <source>
        <dbReference type="Proteomes" id="UP000735592"/>
    </source>
</evidence>
<keyword evidence="2 7" id="KW-0378">Hydrolase</keyword>
<accession>A0ABW9SQZ7</accession>
<evidence type="ECO:0000256" key="2">
    <source>
        <dbReference type="ARBA" id="ARBA00022801"/>
    </source>
</evidence>
<keyword evidence="4" id="KW-0119">Carbohydrate metabolism</keyword>
<dbReference type="Proteomes" id="UP000735592">
    <property type="component" value="Unassembled WGS sequence"/>
</dbReference>
<evidence type="ECO:0000256" key="4">
    <source>
        <dbReference type="ARBA" id="ARBA00023277"/>
    </source>
</evidence>
<evidence type="ECO:0000256" key="8">
    <source>
        <dbReference type="SAM" id="SignalP"/>
    </source>
</evidence>
<keyword evidence="5 7" id="KW-0326">Glycosidase</keyword>
<organism evidence="10 11">
    <name type="scientific">Pseudoduganella danionis</name>
    <dbReference type="NCBI Taxonomy" id="1890295"/>
    <lineage>
        <taxon>Bacteria</taxon>
        <taxon>Pseudomonadati</taxon>
        <taxon>Pseudomonadota</taxon>
        <taxon>Betaproteobacteria</taxon>
        <taxon>Burkholderiales</taxon>
        <taxon>Oxalobacteraceae</taxon>
        <taxon>Telluria group</taxon>
        <taxon>Pseudoduganella</taxon>
    </lineage>
</organism>
<dbReference type="InterPro" id="IPR017853">
    <property type="entry name" value="GH"/>
</dbReference>
<dbReference type="PANTHER" id="PTHR31297">
    <property type="entry name" value="GLUCAN ENDO-1,6-BETA-GLUCOSIDASE B"/>
    <property type="match status" value="1"/>
</dbReference>
<evidence type="ECO:0000256" key="1">
    <source>
        <dbReference type="ARBA" id="ARBA00005641"/>
    </source>
</evidence>
<evidence type="ECO:0000313" key="10">
    <source>
        <dbReference type="EMBL" id="MTW34571.1"/>
    </source>
</evidence>
<comment type="similarity">
    <text evidence="1 7">Belongs to the glycosyl hydrolase 5 (cellulase A) family.</text>
</comment>
<evidence type="ECO:0000256" key="6">
    <source>
        <dbReference type="ARBA" id="ARBA00023326"/>
    </source>
</evidence>
<reference evidence="10 11" key="1">
    <citation type="submission" date="2019-11" db="EMBL/GenBank/DDBJ databases">
        <title>Type strains purchased from KCTC, JCM and DSMZ.</title>
        <authorList>
            <person name="Lu H."/>
        </authorList>
    </citation>
    <scope>NUCLEOTIDE SEQUENCE [LARGE SCALE GENOMIC DNA]</scope>
    <source>
        <strain evidence="10 11">DSM 103461</strain>
    </source>
</reference>
<feature type="chain" id="PRO_5047110847" evidence="8">
    <location>
        <begin position="25"/>
        <end position="388"/>
    </location>
</feature>
<gene>
    <name evidence="10" type="ORF">GM655_17340</name>
</gene>
<dbReference type="InterPro" id="IPR050386">
    <property type="entry name" value="Glycosyl_hydrolase_5"/>
</dbReference>
<dbReference type="SUPFAM" id="SSF51445">
    <property type="entry name" value="(Trans)glycosidases"/>
    <property type="match status" value="1"/>
</dbReference>
<evidence type="ECO:0000256" key="5">
    <source>
        <dbReference type="ARBA" id="ARBA00023295"/>
    </source>
</evidence>
<dbReference type="PANTHER" id="PTHR31297:SF41">
    <property type="entry name" value="ENDOGLUCANASE, PUTATIVE (AFU_ORTHOLOGUE AFUA_5G01830)-RELATED"/>
    <property type="match status" value="1"/>
</dbReference>
<sequence>MKSFLPALSMALALAAFPVPQVCAAEAGSVPAPEPMRELTSMQFSSLMSPGWNLGNALEAIDSKHPYVWGSTVFQETAWGNPPASRQLFDAVKAAGFRSVRIPISWKVYADAQDNISPQWMQRVVQVVDDARAAGLIVMINLHWDGGWMQPTYAAQNMAQARTRKFWQQIATRFRDYGDTLLFAGTNEVMVDGDYGAPTSEYCAVQNSYNQTFIDAVRATGGNNARRHLVVQGFNTNINYTLNCNATLPHDSTAQRMMMEVHDYDPYDFALDEKSGVWRWGSAANPSGWANEAYTDGQFEKLRKAFIAQGIPVLLGEYSAILRSEFDPAGSQRKYWDSYMTRAAHSRGIVPMYWDNGYTTNHQSGLFDRGRAVPVYVDIIEALISASR</sequence>
<protein>
    <submittedName>
        <fullName evidence="10">Cellulase family glycosylhydrolase</fullName>
    </submittedName>
</protein>
<dbReference type="EMBL" id="WNKW01000005">
    <property type="protein sequence ID" value="MTW34571.1"/>
    <property type="molecule type" value="Genomic_DNA"/>
</dbReference>
<feature type="domain" description="Glycoside hydrolase family 5" evidence="9">
    <location>
        <begin position="76"/>
        <end position="358"/>
    </location>
</feature>
<dbReference type="RefSeq" id="WP_155435942.1">
    <property type="nucleotide sequence ID" value="NZ_JBHLXK010000006.1"/>
</dbReference>
<evidence type="ECO:0000256" key="7">
    <source>
        <dbReference type="RuleBase" id="RU361153"/>
    </source>
</evidence>
<comment type="caution">
    <text evidence="10">The sequence shown here is derived from an EMBL/GenBank/DDBJ whole genome shotgun (WGS) entry which is preliminary data.</text>
</comment>
<name>A0ABW9SQZ7_9BURK</name>